<proteinExistence type="predicted"/>
<gene>
    <name evidence="1" type="ORF">MUK42_34609</name>
</gene>
<evidence type="ECO:0000313" key="2">
    <source>
        <dbReference type="Proteomes" id="UP001055439"/>
    </source>
</evidence>
<accession>A0A9E7JB01</accession>
<evidence type="ECO:0000313" key="1">
    <source>
        <dbReference type="EMBL" id="URD74563.1"/>
    </source>
</evidence>
<keyword evidence="2" id="KW-1185">Reference proteome</keyword>
<name>A0A9E7JB01_9LILI</name>
<protein>
    <submittedName>
        <fullName evidence="1">Uncharacterized protein</fullName>
    </submittedName>
</protein>
<organism evidence="1 2">
    <name type="scientific">Musa troglodytarum</name>
    <name type="common">fe'i banana</name>
    <dbReference type="NCBI Taxonomy" id="320322"/>
    <lineage>
        <taxon>Eukaryota</taxon>
        <taxon>Viridiplantae</taxon>
        <taxon>Streptophyta</taxon>
        <taxon>Embryophyta</taxon>
        <taxon>Tracheophyta</taxon>
        <taxon>Spermatophyta</taxon>
        <taxon>Magnoliopsida</taxon>
        <taxon>Liliopsida</taxon>
        <taxon>Zingiberales</taxon>
        <taxon>Musaceae</taxon>
        <taxon>Musa</taxon>
    </lineage>
</organism>
<dbReference type="Proteomes" id="UP001055439">
    <property type="component" value="Chromosome 1"/>
</dbReference>
<sequence>MGGQSLFEPFASAMIEAPPIGAEIRRIHPMLLRQPPGESRMIQIEDNQSGHSLKLDSTFSLRWSQRQTP</sequence>
<dbReference type="EMBL" id="CP097502">
    <property type="protein sequence ID" value="URD74563.1"/>
    <property type="molecule type" value="Genomic_DNA"/>
</dbReference>
<dbReference type="AlphaFoldDB" id="A0A9E7JB01"/>
<reference evidence="1" key="1">
    <citation type="submission" date="2022-05" db="EMBL/GenBank/DDBJ databases">
        <title>The Musa troglodytarum L. genome provides insights into the mechanism of non-climacteric behaviour and enrichment of carotenoids.</title>
        <authorList>
            <person name="Wang J."/>
        </authorList>
    </citation>
    <scope>NUCLEOTIDE SEQUENCE</scope>
    <source>
        <tissue evidence="1">Leaf</tissue>
    </source>
</reference>